<dbReference type="Proteomes" id="UP000321570">
    <property type="component" value="Unassembled WGS sequence"/>
</dbReference>
<name>A0A564YBF1_HYMDI</name>
<reference evidence="2 3" key="1">
    <citation type="submission" date="2019-07" db="EMBL/GenBank/DDBJ databases">
        <authorList>
            <person name="Jastrzebski P J."/>
            <person name="Paukszto L."/>
            <person name="Jastrzebski P J."/>
        </authorList>
    </citation>
    <scope>NUCLEOTIDE SEQUENCE [LARGE SCALE GENOMIC DNA]</scope>
    <source>
        <strain evidence="2 3">WMS-il1</strain>
    </source>
</reference>
<gene>
    <name evidence="2" type="ORF">WMSIL1_LOCUS4799</name>
</gene>
<accession>A0A564YBF1</accession>
<feature type="compositionally biased region" description="Basic and acidic residues" evidence="1">
    <location>
        <begin position="1"/>
        <end position="12"/>
    </location>
</feature>
<evidence type="ECO:0000313" key="2">
    <source>
        <dbReference type="EMBL" id="VUZ44617.1"/>
    </source>
</evidence>
<dbReference type="AlphaFoldDB" id="A0A564YBF1"/>
<keyword evidence="3" id="KW-1185">Reference proteome</keyword>
<feature type="region of interest" description="Disordered" evidence="1">
    <location>
        <begin position="1"/>
        <end position="20"/>
    </location>
</feature>
<evidence type="ECO:0000256" key="1">
    <source>
        <dbReference type="SAM" id="MobiDB-lite"/>
    </source>
</evidence>
<sequence>MKLHSSDGDDVKVTSLTHSMESSMPKVVPVQLASEPIMRKQQSVTKYCLLDYYINQTCRLKGREGVCCTSDSPEHQDQLSKMS</sequence>
<proteinExistence type="predicted"/>
<organism evidence="2 3">
    <name type="scientific">Hymenolepis diminuta</name>
    <name type="common">Rat tapeworm</name>
    <dbReference type="NCBI Taxonomy" id="6216"/>
    <lineage>
        <taxon>Eukaryota</taxon>
        <taxon>Metazoa</taxon>
        <taxon>Spiralia</taxon>
        <taxon>Lophotrochozoa</taxon>
        <taxon>Platyhelminthes</taxon>
        <taxon>Cestoda</taxon>
        <taxon>Eucestoda</taxon>
        <taxon>Cyclophyllidea</taxon>
        <taxon>Hymenolepididae</taxon>
        <taxon>Hymenolepis</taxon>
    </lineage>
</organism>
<protein>
    <submittedName>
        <fullName evidence="2">Uncharacterized protein</fullName>
    </submittedName>
</protein>
<evidence type="ECO:0000313" key="3">
    <source>
        <dbReference type="Proteomes" id="UP000321570"/>
    </source>
</evidence>
<dbReference type="EMBL" id="CABIJS010000144">
    <property type="protein sequence ID" value="VUZ44617.1"/>
    <property type="molecule type" value="Genomic_DNA"/>
</dbReference>